<comment type="caution">
    <text evidence="8">The sequence shown here is derived from an EMBL/GenBank/DDBJ whole genome shotgun (WGS) entry which is preliminary data.</text>
</comment>
<feature type="transmembrane region" description="Helical" evidence="6">
    <location>
        <begin position="69"/>
        <end position="86"/>
    </location>
</feature>
<evidence type="ECO:0000256" key="6">
    <source>
        <dbReference type="SAM" id="Phobius"/>
    </source>
</evidence>
<accession>A0A2A9DVD7</accession>
<feature type="transmembrane region" description="Helical" evidence="6">
    <location>
        <begin position="245"/>
        <end position="264"/>
    </location>
</feature>
<dbReference type="SUPFAM" id="SSF103481">
    <property type="entry name" value="Multidrug resistance efflux transporter EmrE"/>
    <property type="match status" value="1"/>
</dbReference>
<evidence type="ECO:0000259" key="7">
    <source>
        <dbReference type="Pfam" id="PF00892"/>
    </source>
</evidence>
<dbReference type="InterPro" id="IPR000620">
    <property type="entry name" value="EamA_dom"/>
</dbReference>
<keyword evidence="5 6" id="KW-0472">Membrane</keyword>
<evidence type="ECO:0000256" key="5">
    <source>
        <dbReference type="ARBA" id="ARBA00023136"/>
    </source>
</evidence>
<feature type="transmembrane region" description="Helical" evidence="6">
    <location>
        <begin position="270"/>
        <end position="288"/>
    </location>
</feature>
<dbReference type="InterPro" id="IPR037185">
    <property type="entry name" value="EmrE-like"/>
</dbReference>
<dbReference type="GO" id="GO:0016020">
    <property type="term" value="C:membrane"/>
    <property type="evidence" value="ECO:0007669"/>
    <property type="project" value="UniProtKB-SubCell"/>
</dbReference>
<feature type="transmembrane region" description="Helical" evidence="6">
    <location>
        <begin position="35"/>
        <end position="57"/>
    </location>
</feature>
<dbReference type="Proteomes" id="UP000221369">
    <property type="component" value="Unassembled WGS sequence"/>
</dbReference>
<feature type="transmembrane region" description="Helical" evidence="6">
    <location>
        <begin position="124"/>
        <end position="144"/>
    </location>
</feature>
<evidence type="ECO:0000313" key="9">
    <source>
        <dbReference type="Proteomes" id="UP000221369"/>
    </source>
</evidence>
<feature type="transmembrane region" description="Helical" evidence="6">
    <location>
        <begin position="150"/>
        <end position="171"/>
    </location>
</feature>
<reference evidence="8 9" key="1">
    <citation type="submission" date="2017-10" db="EMBL/GenBank/DDBJ databases">
        <title>Sequencing the genomes of 1000 actinobacteria strains.</title>
        <authorList>
            <person name="Klenk H.-P."/>
        </authorList>
    </citation>
    <scope>NUCLEOTIDE SEQUENCE [LARGE SCALE GENOMIC DNA]</scope>
    <source>
        <strain evidence="8 9">DSM 21798</strain>
    </source>
</reference>
<feature type="domain" description="EamA" evidence="7">
    <location>
        <begin position="7"/>
        <end position="139"/>
    </location>
</feature>
<evidence type="ECO:0000256" key="3">
    <source>
        <dbReference type="ARBA" id="ARBA00022692"/>
    </source>
</evidence>
<evidence type="ECO:0000256" key="2">
    <source>
        <dbReference type="ARBA" id="ARBA00007362"/>
    </source>
</evidence>
<keyword evidence="3 6" id="KW-0812">Transmembrane</keyword>
<evidence type="ECO:0000313" key="8">
    <source>
        <dbReference type="EMBL" id="PFG30747.1"/>
    </source>
</evidence>
<dbReference type="PANTHER" id="PTHR32322">
    <property type="entry name" value="INNER MEMBRANE TRANSPORTER"/>
    <property type="match status" value="1"/>
</dbReference>
<feature type="domain" description="EamA" evidence="7">
    <location>
        <begin position="153"/>
        <end position="287"/>
    </location>
</feature>
<gene>
    <name evidence="8" type="ORF">ATJ78_1683</name>
</gene>
<protein>
    <submittedName>
        <fullName evidence="8">DME family drug/metabolite transporter</fullName>
    </submittedName>
</protein>
<keyword evidence="9" id="KW-1185">Reference proteome</keyword>
<comment type="subcellular location">
    <subcellularLocation>
        <location evidence="1">Membrane</location>
        <topology evidence="1">Multi-pass membrane protein</topology>
    </subcellularLocation>
</comment>
<proteinExistence type="inferred from homology"/>
<feature type="transmembrane region" description="Helical" evidence="6">
    <location>
        <begin position="92"/>
        <end position="112"/>
    </location>
</feature>
<dbReference type="EMBL" id="PDJE01000001">
    <property type="protein sequence ID" value="PFG30747.1"/>
    <property type="molecule type" value="Genomic_DNA"/>
</dbReference>
<name>A0A2A9DVD7_9MICO</name>
<dbReference type="Pfam" id="PF00892">
    <property type="entry name" value="EamA"/>
    <property type="match status" value="2"/>
</dbReference>
<dbReference type="RefSeq" id="WP_098407168.1">
    <property type="nucleotide sequence ID" value="NZ_PDJE01000001.1"/>
</dbReference>
<dbReference type="InterPro" id="IPR050638">
    <property type="entry name" value="AA-Vitamin_Transporters"/>
</dbReference>
<keyword evidence="4 6" id="KW-1133">Transmembrane helix</keyword>
<organism evidence="8 9">
    <name type="scientific">Paramicrobacterium agarici</name>
    <dbReference type="NCBI Taxonomy" id="630514"/>
    <lineage>
        <taxon>Bacteria</taxon>
        <taxon>Bacillati</taxon>
        <taxon>Actinomycetota</taxon>
        <taxon>Actinomycetes</taxon>
        <taxon>Micrococcales</taxon>
        <taxon>Microbacteriaceae</taxon>
        <taxon>Paramicrobacterium</taxon>
    </lineage>
</organism>
<evidence type="ECO:0000256" key="1">
    <source>
        <dbReference type="ARBA" id="ARBA00004141"/>
    </source>
</evidence>
<feature type="transmembrane region" description="Helical" evidence="6">
    <location>
        <begin position="183"/>
        <end position="209"/>
    </location>
</feature>
<sequence>MHVAGSAGALFVLAASVLWGTTGTAATFAPGVGPLAIGSFAMGVGGMLQAAVAARSLAAHAAVLWRMRWTVAIGAVAVATYPLAFYSSMRLAGVAVGTIVSIGSAPIASAVIERVVDKTPLRWRWGIGTAIGCAGALLLCVTRGGSPGDAPMLGVVLGVVAGITYAAYSFAATRLMRGGAARAAAMGSTFGLGGVLLIPVMLATGAPILDSPGTLAVSAYMALIPMFAGYVLFGAGLWRVTSSTATTLSLAEPVVAAILAVLIVGESLPALGWVGMALIGVSILVLVMPARVARSAAHDLERAWS</sequence>
<feature type="transmembrane region" description="Helical" evidence="6">
    <location>
        <begin position="215"/>
        <end position="238"/>
    </location>
</feature>
<dbReference type="AlphaFoldDB" id="A0A2A9DVD7"/>
<dbReference type="PANTHER" id="PTHR32322:SF2">
    <property type="entry name" value="EAMA DOMAIN-CONTAINING PROTEIN"/>
    <property type="match status" value="1"/>
</dbReference>
<evidence type="ECO:0000256" key="4">
    <source>
        <dbReference type="ARBA" id="ARBA00022989"/>
    </source>
</evidence>
<comment type="similarity">
    <text evidence="2">Belongs to the EamA transporter family.</text>
</comment>